<evidence type="ECO:0000313" key="6">
    <source>
        <dbReference type="Proteomes" id="UP000020467"/>
    </source>
</evidence>
<dbReference type="Pfam" id="PF04909">
    <property type="entry name" value="Amidohydro_2"/>
    <property type="match status" value="1"/>
</dbReference>
<gene>
    <name evidence="5" type="ORF">CFIO01_07984</name>
</gene>
<keyword evidence="2 3" id="KW-0456">Lyase</keyword>
<evidence type="ECO:0000256" key="3">
    <source>
        <dbReference type="RuleBase" id="RU366045"/>
    </source>
</evidence>
<evidence type="ECO:0000313" key="5">
    <source>
        <dbReference type="EMBL" id="EXF76119.1"/>
    </source>
</evidence>
<dbReference type="AlphaFoldDB" id="A0A010REA9"/>
<dbReference type="GO" id="GO:0016831">
    <property type="term" value="F:carboxy-lyase activity"/>
    <property type="evidence" value="ECO:0007669"/>
    <property type="project" value="UniProtKB-KW"/>
</dbReference>
<evidence type="ECO:0000259" key="4">
    <source>
        <dbReference type="Pfam" id="PF04909"/>
    </source>
</evidence>
<dbReference type="EMBL" id="JARH01000863">
    <property type="protein sequence ID" value="EXF76119.1"/>
    <property type="molecule type" value="Genomic_DNA"/>
</dbReference>
<comment type="caution">
    <text evidence="5">The sequence shown here is derived from an EMBL/GenBank/DDBJ whole genome shotgun (WGS) entry which is preliminary data.</text>
</comment>
<evidence type="ECO:0000256" key="1">
    <source>
        <dbReference type="ARBA" id="ARBA00022793"/>
    </source>
</evidence>
<dbReference type="STRING" id="1445577.A0A010REA9"/>
<dbReference type="InterPro" id="IPR032466">
    <property type="entry name" value="Metal_Hydrolase"/>
</dbReference>
<dbReference type="InterPro" id="IPR006680">
    <property type="entry name" value="Amidohydro-rel"/>
</dbReference>
<proteinExistence type="inferred from homology"/>
<dbReference type="PANTHER" id="PTHR21240:SF31">
    <property type="entry name" value="AMIDOHYDROLASE FAMILY PROTEIN (AFU_ORTHOLOGUE AFUA_7G05840)"/>
    <property type="match status" value="1"/>
</dbReference>
<accession>A0A010REA9</accession>
<dbReference type="Proteomes" id="UP000020467">
    <property type="component" value="Unassembled WGS sequence"/>
</dbReference>
<organism evidence="5 6">
    <name type="scientific">Colletotrichum fioriniae PJ7</name>
    <dbReference type="NCBI Taxonomy" id="1445577"/>
    <lineage>
        <taxon>Eukaryota</taxon>
        <taxon>Fungi</taxon>
        <taxon>Dikarya</taxon>
        <taxon>Ascomycota</taxon>
        <taxon>Pezizomycotina</taxon>
        <taxon>Sordariomycetes</taxon>
        <taxon>Hypocreomycetidae</taxon>
        <taxon>Glomerellales</taxon>
        <taxon>Glomerellaceae</taxon>
        <taxon>Colletotrichum</taxon>
        <taxon>Colletotrichum acutatum species complex</taxon>
    </lineage>
</organism>
<dbReference type="HOGENOM" id="CLU_039329_5_2_1"/>
<dbReference type="SUPFAM" id="SSF51556">
    <property type="entry name" value="Metallo-dependent hydrolases"/>
    <property type="match status" value="1"/>
</dbReference>
<dbReference type="KEGG" id="cfj:CFIO01_07984"/>
<dbReference type="GO" id="GO:0019748">
    <property type="term" value="P:secondary metabolic process"/>
    <property type="evidence" value="ECO:0007669"/>
    <property type="project" value="TreeGrafter"/>
</dbReference>
<sequence length="402" mass="45279">MLLFKRFSLAQQHTSIISRYLLQEVDYPHTPNLTTLHATPTAPPTIKMLGKIALEEAYEMTGMEAKSEYEASLYINPSDRARYMRQISDLNSERVKLADAHGIGYTIVSLTVPGIQGIADQAAAERRATEVNNWAHAQIKHNPSKLGAFACLSMHDPVQAGRELRRCVIDLGFHGALLCDFQHAGPNGETYKFYDQPEYDAFWEVVCALDVPVYIHPAAPADVVLEKLYAQRKYLIGPPLSFANGVNLHLMGLISNGVFDRFPKLQIVVGHLGEHLPIDLWRINHWFEDVKKPIAAAEGNANRMCKRTVYDYFRENIYVTTSGNFSTRALKYVVDEIGADRVLFSVDYPYETIEMCSAWWDGQAEEVKEAVGGVENYRKIGRDNAKRLLKLGEFHDSEAPVS</sequence>
<dbReference type="InterPro" id="IPR032465">
    <property type="entry name" value="ACMSD"/>
</dbReference>
<dbReference type="eggNOG" id="KOG4245">
    <property type="taxonomic scope" value="Eukaryota"/>
</dbReference>
<dbReference type="GO" id="GO:0016787">
    <property type="term" value="F:hydrolase activity"/>
    <property type="evidence" value="ECO:0007669"/>
    <property type="project" value="InterPro"/>
</dbReference>
<dbReference type="Gene3D" id="3.20.20.140">
    <property type="entry name" value="Metal-dependent hydrolases"/>
    <property type="match status" value="1"/>
</dbReference>
<dbReference type="OrthoDB" id="432010at2759"/>
<keyword evidence="1 3" id="KW-0210">Decarboxylase</keyword>
<protein>
    <submittedName>
        <fullName evidence="5">2,3-dihydroxybenzoate decarboxylase</fullName>
    </submittedName>
</protein>
<reference evidence="5 6" key="1">
    <citation type="submission" date="2014-02" db="EMBL/GenBank/DDBJ databases">
        <title>The genome sequence of Colletotrichum fioriniae PJ7.</title>
        <authorList>
            <person name="Baroncelli R."/>
            <person name="Thon M.R."/>
        </authorList>
    </citation>
    <scope>NUCLEOTIDE SEQUENCE [LARGE SCALE GENOMIC DNA]</scope>
    <source>
        <strain evidence="5 6">PJ7</strain>
    </source>
</reference>
<name>A0A010REA9_9PEZI</name>
<dbReference type="GO" id="GO:0005829">
    <property type="term" value="C:cytosol"/>
    <property type="evidence" value="ECO:0007669"/>
    <property type="project" value="TreeGrafter"/>
</dbReference>
<keyword evidence="6" id="KW-1185">Reference proteome</keyword>
<feature type="domain" description="Amidohydrolase-related" evidence="4">
    <location>
        <begin position="97"/>
        <end position="391"/>
    </location>
</feature>
<comment type="similarity">
    <text evidence="3">Belongs to the metallo-dependent hydrolases superfamily.</text>
</comment>
<evidence type="ECO:0000256" key="2">
    <source>
        <dbReference type="ARBA" id="ARBA00023239"/>
    </source>
</evidence>
<dbReference type="PANTHER" id="PTHR21240">
    <property type="entry name" value="2-AMINO-3-CARBOXYLMUCONATE-6-SEMIALDEHYDE DECARBOXYLASE"/>
    <property type="match status" value="1"/>
</dbReference>